<dbReference type="InterPro" id="IPR058718">
    <property type="entry name" value="Agl6_TM_C"/>
</dbReference>
<dbReference type="AlphaFoldDB" id="A0A2P7SJ83"/>
<feature type="transmembrane region" description="Helical" evidence="1">
    <location>
        <begin position="277"/>
        <end position="299"/>
    </location>
</feature>
<evidence type="ECO:0000259" key="3">
    <source>
        <dbReference type="Pfam" id="PF26629"/>
    </source>
</evidence>
<organism evidence="4 5">
    <name type="scientific">Pseudaminobacter soli</name>
    <name type="common">ex Li et al. 2025</name>
    <dbReference type="NCBI Taxonomy" id="1295366"/>
    <lineage>
        <taxon>Bacteria</taxon>
        <taxon>Pseudomonadati</taxon>
        <taxon>Pseudomonadota</taxon>
        <taxon>Alphaproteobacteria</taxon>
        <taxon>Hyphomicrobiales</taxon>
        <taxon>Phyllobacteriaceae</taxon>
        <taxon>Pseudaminobacter</taxon>
    </lineage>
</organism>
<keyword evidence="1" id="KW-0472">Membrane</keyword>
<dbReference type="Pfam" id="PF26629">
    <property type="entry name" value="GT2_TM_C"/>
    <property type="match status" value="1"/>
</dbReference>
<keyword evidence="1" id="KW-0812">Transmembrane</keyword>
<dbReference type="InterPro" id="IPR001173">
    <property type="entry name" value="Glyco_trans_2-like"/>
</dbReference>
<dbReference type="InterPro" id="IPR050256">
    <property type="entry name" value="Glycosyltransferase_2"/>
</dbReference>
<sequence>MNAATPIRAVSEVQPELTILMPCLNEAETLATCIGKAQSFLRASGILGEVLIADNGSTDGSQLIATGLGARVVKVQAKGYGAALQGGIAAARGRYIIMGDADDSYDFSALDAFVQRLRGGADLVMGNRFQGGIEAGAMPVLHRYLGNPVLSYLGRLFFRIKAGDFHCGLRGFNAERIRGLDLNTAGMEFASEMVVRSALAGLRIEEVPTTLKPDGRSRPPHLRTWRDGWRHLKFLLMYNPRWLFFIPGMTLCMLGLVLSALLFLGPLQVVDNLSLDLNTFVAACFMIVAGVQLVTFGVLSRYYADITGILPRNARSGWIARHVSTDRLAIGAGVCMAAGLTLFGYAILSWARLNFGPLNDPEIPRVVVFGLTLIVIALQAFFSAFLLGILEIPVMRRKSGEPVVVSIPA</sequence>
<dbReference type="Gene3D" id="3.90.550.10">
    <property type="entry name" value="Spore Coat Polysaccharide Biosynthesis Protein SpsA, Chain A"/>
    <property type="match status" value="1"/>
</dbReference>
<dbReference type="Pfam" id="PF00535">
    <property type="entry name" value="Glycos_transf_2"/>
    <property type="match status" value="1"/>
</dbReference>
<feature type="transmembrane region" description="Helical" evidence="1">
    <location>
        <begin position="242"/>
        <end position="265"/>
    </location>
</feature>
<gene>
    <name evidence="4" type="ORF">C7I85_07730</name>
</gene>
<proteinExistence type="predicted"/>
<keyword evidence="5" id="KW-1185">Reference proteome</keyword>
<evidence type="ECO:0000313" key="5">
    <source>
        <dbReference type="Proteomes" id="UP000240653"/>
    </source>
</evidence>
<comment type="caution">
    <text evidence="4">The sequence shown here is derived from an EMBL/GenBank/DDBJ whole genome shotgun (WGS) entry which is preliminary data.</text>
</comment>
<name>A0A2P7SJ83_9HYPH</name>
<evidence type="ECO:0000259" key="2">
    <source>
        <dbReference type="Pfam" id="PF00535"/>
    </source>
</evidence>
<dbReference type="OrthoDB" id="9815923at2"/>
<evidence type="ECO:0000256" key="1">
    <source>
        <dbReference type="SAM" id="Phobius"/>
    </source>
</evidence>
<feature type="transmembrane region" description="Helical" evidence="1">
    <location>
        <begin position="328"/>
        <end position="348"/>
    </location>
</feature>
<dbReference type="SUPFAM" id="SSF53448">
    <property type="entry name" value="Nucleotide-diphospho-sugar transferases"/>
    <property type="match status" value="1"/>
</dbReference>
<feature type="domain" description="Glycosyltransferase 2-like" evidence="2">
    <location>
        <begin position="18"/>
        <end position="174"/>
    </location>
</feature>
<dbReference type="PANTHER" id="PTHR48090:SF7">
    <property type="entry name" value="RFBJ PROTEIN"/>
    <property type="match status" value="1"/>
</dbReference>
<feature type="domain" description="Low-salt glycan biosynthesis hexosyltransferase Agl6 C-terminal transmembrane region" evidence="3">
    <location>
        <begin position="298"/>
        <end position="390"/>
    </location>
</feature>
<dbReference type="PANTHER" id="PTHR48090">
    <property type="entry name" value="UNDECAPRENYL-PHOSPHATE 4-DEOXY-4-FORMAMIDO-L-ARABINOSE TRANSFERASE-RELATED"/>
    <property type="match status" value="1"/>
</dbReference>
<dbReference type="RefSeq" id="WP_106723590.1">
    <property type="nucleotide sequence ID" value="NZ_PXYL01000003.1"/>
</dbReference>
<keyword evidence="1" id="KW-1133">Transmembrane helix</keyword>
<dbReference type="InterPro" id="IPR029044">
    <property type="entry name" value="Nucleotide-diphossugar_trans"/>
</dbReference>
<protein>
    <submittedName>
        <fullName evidence="4">Dolichol-P-glucose synthetase</fullName>
    </submittedName>
</protein>
<reference evidence="4 5" key="1">
    <citation type="submission" date="2018-03" db="EMBL/GenBank/DDBJ databases">
        <title>The draft genome of Mesorhizobium soli JCM 19897.</title>
        <authorList>
            <person name="Li L."/>
            <person name="Liu L."/>
            <person name="Liang L."/>
            <person name="Wang T."/>
            <person name="Zhang X."/>
        </authorList>
    </citation>
    <scope>NUCLEOTIDE SEQUENCE [LARGE SCALE GENOMIC DNA]</scope>
    <source>
        <strain evidence="4 5">JCM 19897</strain>
    </source>
</reference>
<dbReference type="Proteomes" id="UP000240653">
    <property type="component" value="Unassembled WGS sequence"/>
</dbReference>
<evidence type="ECO:0000313" key="4">
    <source>
        <dbReference type="EMBL" id="PSJ62415.1"/>
    </source>
</evidence>
<accession>A0A2P7SJ83</accession>
<dbReference type="EMBL" id="PXYL01000003">
    <property type="protein sequence ID" value="PSJ62415.1"/>
    <property type="molecule type" value="Genomic_DNA"/>
</dbReference>
<feature type="transmembrane region" description="Helical" evidence="1">
    <location>
        <begin position="368"/>
        <end position="390"/>
    </location>
</feature>
<dbReference type="CDD" id="cd04179">
    <property type="entry name" value="DPM_DPG-synthase_like"/>
    <property type="match status" value="1"/>
</dbReference>